<feature type="region of interest" description="Disordered" evidence="6">
    <location>
        <begin position="864"/>
        <end position="936"/>
    </location>
</feature>
<dbReference type="GO" id="GO:0016036">
    <property type="term" value="P:cellular response to phosphate starvation"/>
    <property type="evidence" value="ECO:0007669"/>
    <property type="project" value="TreeGrafter"/>
</dbReference>
<feature type="transmembrane region" description="Helical" evidence="7">
    <location>
        <begin position="706"/>
        <end position="725"/>
    </location>
</feature>
<feature type="domain" description="SPX" evidence="9">
    <location>
        <begin position="1"/>
        <end position="410"/>
    </location>
</feature>
<evidence type="ECO:0000259" key="8">
    <source>
        <dbReference type="PROSITE" id="PS51380"/>
    </source>
</evidence>
<dbReference type="InterPro" id="IPR004331">
    <property type="entry name" value="SPX_dom"/>
</dbReference>
<feature type="transmembrane region" description="Helical" evidence="7">
    <location>
        <begin position="505"/>
        <end position="525"/>
    </location>
</feature>
<dbReference type="InterPro" id="IPR004342">
    <property type="entry name" value="EXS_C"/>
</dbReference>
<evidence type="ECO:0000256" key="5">
    <source>
        <dbReference type="ARBA" id="ARBA00023136"/>
    </source>
</evidence>
<feature type="non-terminal residue" evidence="10">
    <location>
        <position position="969"/>
    </location>
</feature>
<reference evidence="10" key="1">
    <citation type="journal article" date="2023" name="Mol. Phylogenet. Evol.">
        <title>Genome-scale phylogeny and comparative genomics of the fungal order Sordariales.</title>
        <authorList>
            <person name="Hensen N."/>
            <person name="Bonometti L."/>
            <person name="Westerberg I."/>
            <person name="Brannstrom I.O."/>
            <person name="Guillou S."/>
            <person name="Cros-Aarteil S."/>
            <person name="Calhoun S."/>
            <person name="Haridas S."/>
            <person name="Kuo A."/>
            <person name="Mondo S."/>
            <person name="Pangilinan J."/>
            <person name="Riley R."/>
            <person name="LaButti K."/>
            <person name="Andreopoulos B."/>
            <person name="Lipzen A."/>
            <person name="Chen C."/>
            <person name="Yan M."/>
            <person name="Daum C."/>
            <person name="Ng V."/>
            <person name="Clum A."/>
            <person name="Steindorff A."/>
            <person name="Ohm R.A."/>
            <person name="Martin F."/>
            <person name="Silar P."/>
            <person name="Natvig D.O."/>
            <person name="Lalanne C."/>
            <person name="Gautier V."/>
            <person name="Ament-Velasquez S.L."/>
            <person name="Kruys A."/>
            <person name="Hutchinson M.I."/>
            <person name="Powell A.J."/>
            <person name="Barry K."/>
            <person name="Miller A.N."/>
            <person name="Grigoriev I.V."/>
            <person name="Debuchy R."/>
            <person name="Gladieux P."/>
            <person name="Hiltunen Thoren M."/>
            <person name="Johannesson H."/>
        </authorList>
    </citation>
    <scope>NUCLEOTIDE SEQUENCE</scope>
    <source>
        <strain evidence="10">CBS 103.79</strain>
    </source>
</reference>
<feature type="region of interest" description="Disordered" evidence="6">
    <location>
        <begin position="273"/>
        <end position="306"/>
    </location>
</feature>
<dbReference type="Pfam" id="PF03105">
    <property type="entry name" value="SPX"/>
    <property type="match status" value="1"/>
</dbReference>
<dbReference type="GO" id="GO:0000822">
    <property type="term" value="F:inositol hexakisphosphate binding"/>
    <property type="evidence" value="ECO:0007669"/>
    <property type="project" value="TreeGrafter"/>
</dbReference>
<dbReference type="GO" id="GO:0005886">
    <property type="term" value="C:plasma membrane"/>
    <property type="evidence" value="ECO:0007669"/>
    <property type="project" value="TreeGrafter"/>
</dbReference>
<dbReference type="PANTHER" id="PTHR10783:SF103">
    <property type="entry name" value="SOLUTE CARRIER FAMILY 53 MEMBER 1"/>
    <property type="match status" value="1"/>
</dbReference>
<dbReference type="EMBL" id="MU855479">
    <property type="protein sequence ID" value="KAK3902916.1"/>
    <property type="molecule type" value="Genomic_DNA"/>
</dbReference>
<evidence type="ECO:0000256" key="1">
    <source>
        <dbReference type="ARBA" id="ARBA00004141"/>
    </source>
</evidence>
<evidence type="ECO:0000259" key="9">
    <source>
        <dbReference type="PROSITE" id="PS51382"/>
    </source>
</evidence>
<feature type="transmembrane region" description="Helical" evidence="7">
    <location>
        <begin position="731"/>
        <end position="754"/>
    </location>
</feature>
<reference evidence="10" key="2">
    <citation type="submission" date="2023-05" db="EMBL/GenBank/DDBJ databases">
        <authorList>
            <consortium name="Lawrence Berkeley National Laboratory"/>
            <person name="Steindorff A."/>
            <person name="Hensen N."/>
            <person name="Bonometti L."/>
            <person name="Westerberg I."/>
            <person name="Brannstrom I.O."/>
            <person name="Guillou S."/>
            <person name="Cros-Aarteil S."/>
            <person name="Calhoun S."/>
            <person name="Haridas S."/>
            <person name="Kuo A."/>
            <person name="Mondo S."/>
            <person name="Pangilinan J."/>
            <person name="Riley R."/>
            <person name="Labutti K."/>
            <person name="Andreopoulos B."/>
            <person name="Lipzen A."/>
            <person name="Chen C."/>
            <person name="Yanf M."/>
            <person name="Daum C."/>
            <person name="Ng V."/>
            <person name="Clum A."/>
            <person name="Ohm R."/>
            <person name="Martin F."/>
            <person name="Silar P."/>
            <person name="Natvig D."/>
            <person name="Lalanne C."/>
            <person name="Gautier V."/>
            <person name="Ament-Velasquez S.L."/>
            <person name="Kruys A."/>
            <person name="Hutchinson M.I."/>
            <person name="Powell A.J."/>
            <person name="Barry K."/>
            <person name="Miller A.N."/>
            <person name="Grigoriev I.V."/>
            <person name="Debuchy R."/>
            <person name="Gladieux P."/>
            <person name="Thoren M.H."/>
            <person name="Johannesson H."/>
        </authorList>
    </citation>
    <scope>NUCLEOTIDE SEQUENCE</scope>
    <source>
        <strain evidence="10">CBS 103.79</strain>
    </source>
</reference>
<dbReference type="Pfam" id="PF03124">
    <property type="entry name" value="EXS"/>
    <property type="match status" value="1"/>
</dbReference>
<feature type="transmembrane region" description="Helical" evidence="7">
    <location>
        <begin position="775"/>
        <end position="798"/>
    </location>
</feature>
<feature type="region of interest" description="Disordered" evidence="6">
    <location>
        <begin position="949"/>
        <end position="969"/>
    </location>
</feature>
<keyword evidence="3 7" id="KW-0812">Transmembrane</keyword>
<evidence type="ECO:0000313" key="11">
    <source>
        <dbReference type="Proteomes" id="UP001303889"/>
    </source>
</evidence>
<name>A0AAN6RUU3_9PEZI</name>
<evidence type="ECO:0000256" key="7">
    <source>
        <dbReference type="SAM" id="Phobius"/>
    </source>
</evidence>
<evidence type="ECO:0000313" key="10">
    <source>
        <dbReference type="EMBL" id="KAK3902916.1"/>
    </source>
</evidence>
<dbReference type="CDD" id="cd14475">
    <property type="entry name" value="SPX_SYG1_like"/>
    <property type="match status" value="1"/>
</dbReference>
<feature type="compositionally biased region" description="Low complexity" evidence="6">
    <location>
        <begin position="91"/>
        <end position="105"/>
    </location>
</feature>
<evidence type="ECO:0000256" key="3">
    <source>
        <dbReference type="ARBA" id="ARBA00022692"/>
    </source>
</evidence>
<feature type="compositionally biased region" description="Low complexity" evidence="6">
    <location>
        <begin position="885"/>
        <end position="913"/>
    </location>
</feature>
<feature type="compositionally biased region" description="Basic and acidic residues" evidence="6">
    <location>
        <begin position="273"/>
        <end position="287"/>
    </location>
</feature>
<comment type="subcellular location">
    <subcellularLocation>
        <location evidence="1">Membrane</location>
        <topology evidence="1">Multi-pass membrane protein</topology>
    </subcellularLocation>
</comment>
<evidence type="ECO:0000256" key="2">
    <source>
        <dbReference type="ARBA" id="ARBA00009665"/>
    </source>
</evidence>
<proteinExistence type="inferred from homology"/>
<dbReference type="Proteomes" id="UP001303889">
    <property type="component" value="Unassembled WGS sequence"/>
</dbReference>
<feature type="transmembrane region" description="Helical" evidence="7">
    <location>
        <begin position="585"/>
        <end position="605"/>
    </location>
</feature>
<comment type="caution">
    <text evidence="10">The sequence shown here is derived from an EMBL/GenBank/DDBJ whole genome shotgun (WGS) entry which is preliminary data.</text>
</comment>
<feature type="transmembrane region" description="Helical" evidence="7">
    <location>
        <begin position="554"/>
        <end position="573"/>
    </location>
</feature>
<keyword evidence="5 7" id="KW-0472">Membrane</keyword>
<comment type="similarity">
    <text evidence="2">Belongs to the SYG1 (TC 2.A.94) family.</text>
</comment>
<dbReference type="GO" id="GO:0006817">
    <property type="term" value="P:phosphate ion transport"/>
    <property type="evidence" value="ECO:0007669"/>
    <property type="project" value="TreeGrafter"/>
</dbReference>
<dbReference type="AlphaFoldDB" id="A0AAN6RUU3"/>
<dbReference type="GO" id="GO:0005794">
    <property type="term" value="C:Golgi apparatus"/>
    <property type="evidence" value="ECO:0007669"/>
    <property type="project" value="TreeGrafter"/>
</dbReference>
<feature type="compositionally biased region" description="Basic and acidic residues" evidence="6">
    <location>
        <begin position="297"/>
        <end position="306"/>
    </location>
</feature>
<accession>A0AAN6RUU3</accession>
<gene>
    <name evidence="10" type="ORF">C8A05DRAFT_33337</name>
</gene>
<keyword evidence="4 7" id="KW-1133">Transmembrane helix</keyword>
<feature type="region of interest" description="Disordered" evidence="6">
    <location>
        <begin position="47"/>
        <end position="137"/>
    </location>
</feature>
<keyword evidence="11" id="KW-1185">Reference proteome</keyword>
<sequence length="969" mass="109671">MKFAKELDQDAVPEWRVKYLNYKAGKKHVKAITRAIYRANGTPTLTKRADAQPLPAHTPASFFGIDHRFTPPRKPNNPPGSRLVDGPAHFRSGSTTTPAGRGAAAAEDERSGLARSPGSGVQYGSFGPPPSRASDRNIFELPDPAIRVPSNVGEHAASGFAIGRSASMQPIGSRMEHRSPSLLTLPSGGMATTPRLRVSRIFSNSSTVTRQASNKFEIGMQNLDYVRSAECNFFAFMDGELDKIETFYKEKEDRATERLAALRVQLHEMRNRRTAEIAEAKSKRELGRNGSGSDSNTEGRNKDEDRDWITPLKERFRKPGPNSKALQKMTRTPVMTGQGQDSGRDYVRQAPADDVPYRTAKRKLKLALQEFYRSLELLKSYALLNRTAFRKLNKKYDKAVNARPPYRYMNDKVNKSWFVNSDMVDGHIHTVEDLYARYFERGNHKIAVGKLRALHKRSAGDWSDSTFRSGLMIGVGAVFAVQGLIYGAELLLDEDDDGFAEQTSYLMQLYAGYFLVLLLFALFTIDCRMWTKNKVNYPFIFEFDARNVLDWRQLAEFPSFFFALFGVFMWINFSRLGEWEPMYRYFPVILICVSLIILFFPAPVLHHRARRWFLYSHYRLLLSGLYPVEFRDFFLGDIWCSLTYATCNIELFFCLYANSWENPIQCNSKHSRLLGFFAALPPIWRALQCIRRYHDTRNVFPHLVNCGKYTMTILTAVFLSMYRIGDSKTNLSIFITFATINAIYCSIWDLFMDFSLLQANARNRLLRDITAIRPVWIYYFIMTVDPILRFSWIFYAIFTHNTQHSTVVSFAVALAEVVRRGMWTLLRVENEHCANVAQYKAARDTPLPYHLDLFVQRPSLEAATAPPTADLAPTTAPAPSPALPRPTTATAAPTPRSEAEPATVTATSTPATDTLEEGIASGGGGRGSFLRRRRASTLGKRSILQAMAEAHKQDFEKKRVPAGGERSGE</sequence>
<feature type="compositionally biased region" description="Basic and acidic residues" evidence="6">
    <location>
        <begin position="949"/>
        <end position="959"/>
    </location>
</feature>
<dbReference type="PROSITE" id="PS51382">
    <property type="entry name" value="SPX"/>
    <property type="match status" value="1"/>
</dbReference>
<dbReference type="PROSITE" id="PS51380">
    <property type="entry name" value="EXS"/>
    <property type="match status" value="1"/>
</dbReference>
<feature type="domain" description="EXS" evidence="8">
    <location>
        <begin position="665"/>
        <end position="859"/>
    </location>
</feature>
<protein>
    <submittedName>
        <fullName evidence="10">Uncharacterized protein</fullName>
    </submittedName>
</protein>
<feature type="compositionally biased region" description="Low complexity" evidence="6">
    <location>
        <begin position="864"/>
        <end position="875"/>
    </location>
</feature>
<evidence type="ECO:0000256" key="6">
    <source>
        <dbReference type="SAM" id="MobiDB-lite"/>
    </source>
</evidence>
<organism evidence="10 11">
    <name type="scientific">Staphylotrichum tortipilum</name>
    <dbReference type="NCBI Taxonomy" id="2831512"/>
    <lineage>
        <taxon>Eukaryota</taxon>
        <taxon>Fungi</taxon>
        <taxon>Dikarya</taxon>
        <taxon>Ascomycota</taxon>
        <taxon>Pezizomycotina</taxon>
        <taxon>Sordariomycetes</taxon>
        <taxon>Sordariomycetidae</taxon>
        <taxon>Sordariales</taxon>
        <taxon>Chaetomiaceae</taxon>
        <taxon>Staphylotrichum</taxon>
    </lineage>
</organism>
<evidence type="ECO:0000256" key="4">
    <source>
        <dbReference type="ARBA" id="ARBA00022989"/>
    </source>
</evidence>
<feature type="transmembrane region" description="Helical" evidence="7">
    <location>
        <begin position="466"/>
        <end position="485"/>
    </location>
</feature>
<dbReference type="PANTHER" id="PTHR10783">
    <property type="entry name" value="XENOTROPIC AND POLYTROPIC RETROVIRUS RECEPTOR 1-RELATED"/>
    <property type="match status" value="1"/>
</dbReference>